<comment type="subcellular location">
    <subcellularLocation>
        <location evidence="1">Cell inner membrane</location>
        <topology evidence="1">Single-pass membrane protein</topology>
    </subcellularLocation>
</comment>
<dbReference type="GO" id="GO:0015627">
    <property type="term" value="C:type II protein secretion system complex"/>
    <property type="evidence" value="ECO:0007669"/>
    <property type="project" value="InterPro"/>
</dbReference>
<dbReference type="InterPro" id="IPR012902">
    <property type="entry name" value="N_methyl_site"/>
</dbReference>
<dbReference type="SUPFAM" id="SSF54523">
    <property type="entry name" value="Pili subunits"/>
    <property type="match status" value="1"/>
</dbReference>
<evidence type="ECO:0000256" key="2">
    <source>
        <dbReference type="ARBA" id="ARBA00021549"/>
    </source>
</evidence>
<dbReference type="InterPro" id="IPR045584">
    <property type="entry name" value="Pilin-like"/>
</dbReference>
<evidence type="ECO:0000256" key="1">
    <source>
        <dbReference type="ARBA" id="ARBA00004377"/>
    </source>
</evidence>
<keyword evidence="8 11" id="KW-0472">Membrane</keyword>
<evidence type="ECO:0000313" key="13">
    <source>
        <dbReference type="EMBL" id="TCT19001.1"/>
    </source>
</evidence>
<comment type="similarity">
    <text evidence="9">Belongs to the GSP H family.</text>
</comment>
<reference evidence="13 14" key="1">
    <citation type="submission" date="2019-03" db="EMBL/GenBank/DDBJ databases">
        <title>Genomic Encyclopedia of Type Strains, Phase IV (KMG-IV): sequencing the most valuable type-strain genomes for metagenomic binning, comparative biology and taxonomic classification.</title>
        <authorList>
            <person name="Goeker M."/>
        </authorList>
    </citation>
    <scope>NUCLEOTIDE SEQUENCE [LARGE SCALE GENOMIC DNA]</scope>
    <source>
        <strain evidence="13 14">DSM 13587</strain>
    </source>
</reference>
<keyword evidence="14" id="KW-1185">Reference proteome</keyword>
<name>A0A4R3MUK4_9GAMM</name>
<evidence type="ECO:0000256" key="4">
    <source>
        <dbReference type="ARBA" id="ARBA00022481"/>
    </source>
</evidence>
<dbReference type="InterPro" id="IPR022346">
    <property type="entry name" value="T2SS_GspH"/>
</dbReference>
<evidence type="ECO:0000256" key="10">
    <source>
        <dbReference type="ARBA" id="ARBA00030775"/>
    </source>
</evidence>
<evidence type="ECO:0000259" key="12">
    <source>
        <dbReference type="Pfam" id="PF12019"/>
    </source>
</evidence>
<organism evidence="13 14">
    <name type="scientific">Thiobaca trueperi</name>
    <dbReference type="NCBI Taxonomy" id="127458"/>
    <lineage>
        <taxon>Bacteria</taxon>
        <taxon>Pseudomonadati</taxon>
        <taxon>Pseudomonadota</taxon>
        <taxon>Gammaproteobacteria</taxon>
        <taxon>Chromatiales</taxon>
        <taxon>Chromatiaceae</taxon>
        <taxon>Thiobaca</taxon>
    </lineage>
</organism>
<gene>
    <name evidence="13" type="ORF">EDC35_11048</name>
</gene>
<keyword evidence="3" id="KW-1003">Cell membrane</keyword>
<evidence type="ECO:0000256" key="7">
    <source>
        <dbReference type="ARBA" id="ARBA00022989"/>
    </source>
</evidence>
<evidence type="ECO:0000256" key="6">
    <source>
        <dbReference type="ARBA" id="ARBA00022692"/>
    </source>
</evidence>
<evidence type="ECO:0000256" key="8">
    <source>
        <dbReference type="ARBA" id="ARBA00023136"/>
    </source>
</evidence>
<dbReference type="AlphaFoldDB" id="A0A4R3MUK4"/>
<keyword evidence="4" id="KW-0488">Methylation</keyword>
<dbReference type="Pfam" id="PF12019">
    <property type="entry name" value="GspH"/>
    <property type="match status" value="1"/>
</dbReference>
<feature type="transmembrane region" description="Helical" evidence="11">
    <location>
        <begin position="15"/>
        <end position="39"/>
    </location>
</feature>
<dbReference type="NCBIfam" id="TIGR02532">
    <property type="entry name" value="IV_pilin_GFxxxE"/>
    <property type="match status" value="1"/>
</dbReference>
<evidence type="ECO:0000256" key="11">
    <source>
        <dbReference type="SAM" id="Phobius"/>
    </source>
</evidence>
<sequence length="158" mass="17242">MFSVPRLLPVSGQHGFTLVELLVVMAIAALMMTAVPSLFSASFPGLEMKSAARQTAAILRLARESAIRQGAETELLVDLDAHRLDLRGYRSLKLPKRLTVQLDAASREMLDDQRGVIRFFPDGSSTGGRILLANGDHGFQIGVIWLTGRIDLATWEGP</sequence>
<dbReference type="GO" id="GO:0005886">
    <property type="term" value="C:plasma membrane"/>
    <property type="evidence" value="ECO:0007669"/>
    <property type="project" value="UniProtKB-SubCell"/>
</dbReference>
<evidence type="ECO:0000256" key="3">
    <source>
        <dbReference type="ARBA" id="ARBA00022475"/>
    </source>
</evidence>
<dbReference type="Pfam" id="PF07963">
    <property type="entry name" value="N_methyl"/>
    <property type="match status" value="1"/>
</dbReference>
<comment type="caution">
    <text evidence="13">The sequence shown here is derived from an EMBL/GenBank/DDBJ whole genome shotgun (WGS) entry which is preliminary data.</text>
</comment>
<proteinExistence type="inferred from homology"/>
<feature type="domain" description="General secretion pathway GspH" evidence="12">
    <location>
        <begin position="51"/>
        <end position="141"/>
    </location>
</feature>
<evidence type="ECO:0000256" key="5">
    <source>
        <dbReference type="ARBA" id="ARBA00022519"/>
    </source>
</evidence>
<protein>
    <recommendedName>
        <fullName evidence="2">Type II secretion system protein H</fullName>
    </recommendedName>
    <alternativeName>
        <fullName evidence="10">General secretion pathway protein H</fullName>
    </alternativeName>
</protein>
<keyword evidence="6 11" id="KW-0812">Transmembrane</keyword>
<evidence type="ECO:0000313" key="14">
    <source>
        <dbReference type="Proteomes" id="UP000295717"/>
    </source>
</evidence>
<keyword evidence="5" id="KW-0997">Cell inner membrane</keyword>
<dbReference type="Proteomes" id="UP000295717">
    <property type="component" value="Unassembled WGS sequence"/>
</dbReference>
<keyword evidence="7 11" id="KW-1133">Transmembrane helix</keyword>
<dbReference type="GO" id="GO:0015628">
    <property type="term" value="P:protein secretion by the type II secretion system"/>
    <property type="evidence" value="ECO:0007669"/>
    <property type="project" value="InterPro"/>
</dbReference>
<dbReference type="PROSITE" id="PS00409">
    <property type="entry name" value="PROKAR_NTER_METHYL"/>
    <property type="match status" value="1"/>
</dbReference>
<evidence type="ECO:0000256" key="9">
    <source>
        <dbReference type="ARBA" id="ARBA00025772"/>
    </source>
</evidence>
<dbReference type="EMBL" id="SMAO01000010">
    <property type="protein sequence ID" value="TCT19001.1"/>
    <property type="molecule type" value="Genomic_DNA"/>
</dbReference>
<accession>A0A4R3MUK4</accession>